<feature type="compositionally biased region" description="Basic residues" evidence="1">
    <location>
        <begin position="29"/>
        <end position="40"/>
    </location>
</feature>
<reference evidence="2 3" key="1">
    <citation type="journal article" date="2010" name="PLoS ONE">
        <title>Comparative genomics of Gardnerella vaginalis strains reveals substantial differences in metabolic and virulence potential.</title>
        <authorList>
            <person name="Yeoman C.J."/>
            <person name="Yildirim S."/>
            <person name="Thomas S.M."/>
            <person name="Durkin A.S."/>
            <person name="Torralba M."/>
            <person name="Sutton G."/>
            <person name="Buhay C.J."/>
            <person name="Ding Y."/>
            <person name="Dugan-Rocha S.P."/>
            <person name="Muzny D.M."/>
            <person name="Qin X."/>
            <person name="Gibbs R.A."/>
            <person name="Leigh S.R."/>
            <person name="Stumpf R."/>
            <person name="White B.A."/>
            <person name="Highlander S.K."/>
            <person name="Nelson K.E."/>
            <person name="Wilson B.A."/>
        </authorList>
    </citation>
    <scope>NUCLEOTIDE SEQUENCE [LARGE SCALE GENOMIC DNA]</scope>
    <source>
        <strain evidence="3">ATCC 14019 / 317</strain>
    </source>
</reference>
<name>E3D8Q3_GARV3</name>
<gene>
    <name evidence="2" type="ordered locus">HMPREF0421_20365</name>
</gene>
<dbReference type="Proteomes" id="UP000001453">
    <property type="component" value="Chromosome"/>
</dbReference>
<evidence type="ECO:0000256" key="1">
    <source>
        <dbReference type="SAM" id="MobiDB-lite"/>
    </source>
</evidence>
<accession>E3D8Q3</accession>
<feature type="compositionally biased region" description="Polar residues" evidence="1">
    <location>
        <begin position="58"/>
        <end position="68"/>
    </location>
</feature>
<dbReference type="EMBL" id="CP002104">
    <property type="protein sequence ID" value="ADP38447.1"/>
    <property type="molecule type" value="Genomic_DNA"/>
</dbReference>
<dbReference type="HOGENOM" id="CLU_2553392_0_0_11"/>
<organism evidence="2 3">
    <name type="scientific">Gardnerella vaginalis (strain ATCC 14019 / 317)</name>
    <dbReference type="NCBI Taxonomy" id="525284"/>
    <lineage>
        <taxon>Bacteria</taxon>
        <taxon>Bacillati</taxon>
        <taxon>Actinomycetota</taxon>
        <taxon>Actinomycetes</taxon>
        <taxon>Bifidobacteriales</taxon>
        <taxon>Bifidobacteriaceae</taxon>
        <taxon>Gardnerella</taxon>
    </lineage>
</organism>
<sequence>MQDKLSRSKHKSLFPRLFTKTPNLTTKHAQTRARINKNKKMLPVLKAPSSKQNRKQQHSTPKTQQAKRINTGKKRKTIANQC</sequence>
<feature type="compositionally biased region" description="Basic residues" evidence="1">
    <location>
        <begin position="70"/>
        <end position="82"/>
    </location>
</feature>
<evidence type="ECO:0000313" key="3">
    <source>
        <dbReference type="Proteomes" id="UP000001453"/>
    </source>
</evidence>
<feature type="region of interest" description="Disordered" evidence="1">
    <location>
        <begin position="27"/>
        <end position="82"/>
    </location>
</feature>
<protein>
    <submittedName>
        <fullName evidence="2">Uncharacterized protein</fullName>
    </submittedName>
</protein>
<dbReference type="AlphaFoldDB" id="E3D8Q3"/>
<evidence type="ECO:0000313" key="2">
    <source>
        <dbReference type="EMBL" id="ADP38447.1"/>
    </source>
</evidence>
<dbReference type="KEGG" id="gvg:HMPREF0421_20365"/>
<proteinExistence type="predicted"/>